<dbReference type="GO" id="GO:0005737">
    <property type="term" value="C:cytoplasm"/>
    <property type="evidence" value="ECO:0007669"/>
    <property type="project" value="TreeGrafter"/>
</dbReference>
<name>A0A1I7SRU6_BURXY</name>
<dbReference type="EMBL" id="CAJFCV020000002">
    <property type="protein sequence ID" value="CAG9101838.1"/>
    <property type="molecule type" value="Genomic_DNA"/>
</dbReference>
<dbReference type="SUPFAM" id="SSF111331">
    <property type="entry name" value="NAD kinase/diacylglycerol kinase-like"/>
    <property type="match status" value="1"/>
</dbReference>
<dbReference type="WBParaSite" id="BXY_1576300.1">
    <property type="protein sequence ID" value="BXY_1576300.1"/>
    <property type="gene ID" value="BXY_1576300"/>
</dbReference>
<dbReference type="Gene3D" id="2.60.200.40">
    <property type="match status" value="1"/>
</dbReference>
<reference evidence="2" key="2">
    <citation type="submission" date="2020-09" db="EMBL/GenBank/DDBJ databases">
        <authorList>
            <person name="Kikuchi T."/>
        </authorList>
    </citation>
    <scope>NUCLEOTIDE SEQUENCE</scope>
    <source>
        <strain evidence="2">Ka4C1</strain>
    </source>
</reference>
<dbReference type="InterPro" id="IPR050187">
    <property type="entry name" value="Lipid_Phosphate_FormReg"/>
</dbReference>
<feature type="domain" description="DAGKc" evidence="1">
    <location>
        <begin position="23"/>
        <end position="165"/>
    </location>
</feature>
<dbReference type="InterPro" id="IPR017438">
    <property type="entry name" value="ATP-NAD_kinase_N"/>
</dbReference>
<evidence type="ECO:0000313" key="2">
    <source>
        <dbReference type="EMBL" id="CAD5217863.1"/>
    </source>
</evidence>
<dbReference type="PROSITE" id="PS50146">
    <property type="entry name" value="DAGK"/>
    <property type="match status" value="1"/>
</dbReference>
<dbReference type="Proteomes" id="UP000095284">
    <property type="component" value="Unplaced"/>
</dbReference>
<keyword evidence="4" id="KW-1185">Reference proteome</keyword>
<dbReference type="PANTHER" id="PTHR12358">
    <property type="entry name" value="SPHINGOSINE KINASE"/>
    <property type="match status" value="1"/>
</dbReference>
<dbReference type="OrthoDB" id="3853857at2759"/>
<dbReference type="SMR" id="A0A1I7SRU6"/>
<sequence length="404" mass="44714">MPCCGSNCGKNRIADEVVDNPKSSIGRVLIFVNPKSGAGAGSKVYQKAVRPVLLEKKLAFETIITEHQNHAAKILGERRDLETFAAIVIVSGDGLIFEALNAILSRSDASILLDSLPFFIIPCGSGNGLLSSVYFRRKIAITPAKQLLETATESLVYKWAISVPVTLMHCRVGSREFGAFLSVGWGLMGDIDIESESLRPICGGQRFVFGALWRVASLRKYRARLSFLQFEAEEAPPVTSAYSRSVYEQKERNLNPITEEGSEPNVWSGKLLINEPETDAPVPHGWRTIEDDFVNVYAVTRSHISQTNIFAPDAQLEESAIHLCYLLNRDIHSKTQLVKFLTAIEQGEHLNLPFVHYLKVKAFRLEALAHHTHKSPIVVDGEVIPDCSQIQCISSTLAMRVATK</sequence>
<gene>
    <name evidence="2" type="ORF">BXYJ_LOCUS5256</name>
</gene>
<evidence type="ECO:0000313" key="5">
    <source>
        <dbReference type="WBParaSite" id="BXY_1576300.1"/>
    </source>
</evidence>
<protein>
    <submittedName>
        <fullName evidence="2">(pine wood nematode) hypothetical protein</fullName>
    </submittedName>
    <submittedName>
        <fullName evidence="5">DAGKc domain-containing protein</fullName>
    </submittedName>
</protein>
<dbReference type="GO" id="GO:0016020">
    <property type="term" value="C:membrane"/>
    <property type="evidence" value="ECO:0007669"/>
    <property type="project" value="TreeGrafter"/>
</dbReference>
<evidence type="ECO:0000259" key="1">
    <source>
        <dbReference type="PROSITE" id="PS50146"/>
    </source>
</evidence>
<dbReference type="InterPro" id="IPR016064">
    <property type="entry name" value="NAD/diacylglycerol_kinase_sf"/>
</dbReference>
<dbReference type="InterPro" id="IPR001206">
    <property type="entry name" value="Diacylglycerol_kinase_cat_dom"/>
</dbReference>
<evidence type="ECO:0000313" key="3">
    <source>
        <dbReference type="Proteomes" id="UP000095284"/>
    </source>
</evidence>
<dbReference type="eggNOG" id="KOG1116">
    <property type="taxonomic scope" value="Eukaryota"/>
</dbReference>
<dbReference type="GO" id="GO:0001727">
    <property type="term" value="F:lipid kinase activity"/>
    <property type="evidence" value="ECO:0007669"/>
    <property type="project" value="TreeGrafter"/>
</dbReference>
<dbReference type="PANTHER" id="PTHR12358:SF112">
    <property type="entry name" value="LD11247P-RELATED"/>
    <property type="match status" value="1"/>
</dbReference>
<dbReference type="GO" id="GO:0046512">
    <property type="term" value="P:sphingosine biosynthetic process"/>
    <property type="evidence" value="ECO:0007669"/>
    <property type="project" value="TreeGrafter"/>
</dbReference>
<dbReference type="EMBL" id="CAJFDI010000002">
    <property type="protein sequence ID" value="CAD5217863.1"/>
    <property type="molecule type" value="Genomic_DNA"/>
</dbReference>
<reference evidence="5" key="1">
    <citation type="submission" date="2016-11" db="UniProtKB">
        <authorList>
            <consortium name="WormBaseParasite"/>
        </authorList>
    </citation>
    <scope>IDENTIFICATION</scope>
</reference>
<dbReference type="Proteomes" id="UP000659654">
    <property type="component" value="Unassembled WGS sequence"/>
</dbReference>
<dbReference type="Pfam" id="PF00781">
    <property type="entry name" value="DAGK_cat"/>
    <property type="match status" value="1"/>
</dbReference>
<dbReference type="SMART" id="SM00046">
    <property type="entry name" value="DAGKc"/>
    <property type="match status" value="1"/>
</dbReference>
<accession>A0A1I7SRU6</accession>
<evidence type="ECO:0000313" key="4">
    <source>
        <dbReference type="Proteomes" id="UP000659654"/>
    </source>
</evidence>
<dbReference type="AlphaFoldDB" id="A0A1I7SRU6"/>
<organism evidence="3 5">
    <name type="scientific">Bursaphelenchus xylophilus</name>
    <name type="common">Pinewood nematode worm</name>
    <name type="synonym">Aphelenchoides xylophilus</name>
    <dbReference type="NCBI Taxonomy" id="6326"/>
    <lineage>
        <taxon>Eukaryota</taxon>
        <taxon>Metazoa</taxon>
        <taxon>Ecdysozoa</taxon>
        <taxon>Nematoda</taxon>
        <taxon>Chromadorea</taxon>
        <taxon>Rhabditida</taxon>
        <taxon>Tylenchina</taxon>
        <taxon>Tylenchomorpha</taxon>
        <taxon>Aphelenchoidea</taxon>
        <taxon>Aphelenchoididae</taxon>
        <taxon>Bursaphelenchus</taxon>
    </lineage>
</organism>
<dbReference type="Proteomes" id="UP000582659">
    <property type="component" value="Unassembled WGS sequence"/>
</dbReference>
<dbReference type="Gene3D" id="3.40.50.10330">
    <property type="entry name" value="Probable inorganic polyphosphate/atp-NAD kinase, domain 1"/>
    <property type="match status" value="1"/>
</dbReference>
<proteinExistence type="predicted"/>